<feature type="region of interest" description="Disordered" evidence="1">
    <location>
        <begin position="30"/>
        <end position="80"/>
    </location>
</feature>
<feature type="compositionally biased region" description="Basic residues" evidence="1">
    <location>
        <begin position="30"/>
        <end position="41"/>
    </location>
</feature>
<accession>A0ABX8C7H7</accession>
<proteinExistence type="predicted"/>
<dbReference type="EMBL" id="CP074132">
    <property type="protein sequence ID" value="QUX29845.1"/>
    <property type="molecule type" value="Genomic_DNA"/>
</dbReference>
<evidence type="ECO:0000313" key="3">
    <source>
        <dbReference type="Proteomes" id="UP000678016"/>
    </source>
</evidence>
<reference evidence="3" key="1">
    <citation type="submission" date="2021-05" db="EMBL/GenBank/DDBJ databases">
        <title>Direct Submission.</title>
        <authorList>
            <person name="Li K."/>
            <person name="Gao J."/>
        </authorList>
    </citation>
    <scope>NUCLEOTIDE SEQUENCE [LARGE SCALE GENOMIC DNA]</scope>
    <source>
        <strain evidence="3">HDS12</strain>
    </source>
</reference>
<feature type="compositionally biased region" description="Low complexity" evidence="1">
    <location>
        <begin position="42"/>
        <end position="56"/>
    </location>
</feature>
<keyword evidence="3" id="KW-1185">Reference proteome</keyword>
<protein>
    <submittedName>
        <fullName evidence="2">Uncharacterized protein</fullName>
    </submittedName>
</protein>
<gene>
    <name evidence="2" type="ORF">KGD83_04550</name>
</gene>
<evidence type="ECO:0000313" key="2">
    <source>
        <dbReference type="EMBL" id="QUX29845.1"/>
    </source>
</evidence>
<dbReference type="Proteomes" id="UP000678016">
    <property type="component" value="Chromosome"/>
</dbReference>
<feature type="compositionally biased region" description="Pro residues" evidence="1">
    <location>
        <begin position="67"/>
        <end position="77"/>
    </location>
</feature>
<sequence length="172" mass="18615">MRQFSAALLTRALALVTSLFIPARGRHSAAVRRRRSTRVRRYAPVPAPASARSSRPTIPQRGTSRPAPRPVSPPRLAPAPEIFPADDIALVRPYYTARERECEHDLSRVQAEAVIRLRAWSHGSVHVPAQAPLPVPTPTRAPAPTPAPMPVPVGDLLAAAPARTRYADGVTV</sequence>
<name>A0ABX8C7H7_9ACTN</name>
<organism evidence="2 3">
    <name type="scientific">Nocardiopsis akebiae</name>
    <dbReference type="NCBI Taxonomy" id="2831968"/>
    <lineage>
        <taxon>Bacteria</taxon>
        <taxon>Bacillati</taxon>
        <taxon>Actinomycetota</taxon>
        <taxon>Actinomycetes</taxon>
        <taxon>Streptosporangiales</taxon>
        <taxon>Nocardiopsidaceae</taxon>
        <taxon>Nocardiopsis</taxon>
    </lineage>
</organism>
<evidence type="ECO:0000256" key="1">
    <source>
        <dbReference type="SAM" id="MobiDB-lite"/>
    </source>
</evidence>